<name>A0A1Z1MPQ2_9FLOR</name>
<keyword evidence="5" id="KW-0934">Plastid</keyword>
<dbReference type="RefSeq" id="YP_009398565.1">
    <property type="nucleotide sequence ID" value="NC_035292.1"/>
</dbReference>
<reference evidence="5" key="1">
    <citation type="journal article" date="2017" name="J. Phycol.">
        <title>Analysis of chloroplast genomes and a supermatrix inform reclassification of the Rhodomelaceae (Rhodophyta).</title>
        <authorList>
            <person name="Diaz-Tapia P."/>
            <person name="Maggs C.A."/>
            <person name="West J.A."/>
            <person name="Verbruggen H."/>
        </authorList>
    </citation>
    <scope>NUCLEOTIDE SEQUENCE</scope>
    <source>
        <strain evidence="5">PD1509</strain>
    </source>
</reference>
<dbReference type="GO" id="GO:0006412">
    <property type="term" value="P:translation"/>
    <property type="evidence" value="ECO:0007669"/>
    <property type="project" value="TreeGrafter"/>
</dbReference>
<sequence>MQFQKFTQILQQYKYYPNAGDIVAGIILYKEHNGFFVDIGEKKAGYLPESEVLLLSKQHNTSNTMLLHIVREFFLITKHDEQSILSIKRLDYIRSWKRIKQFYKEDIIFNIVIEHINKGGIITYLEGIQGFIPKSHIYQEFIHYNKTKKIHCKLLTVQEYKNQLILSNKSATLTLSIHKFKLGELVYGKIILITSYGLFLNIYKIKALLHISELSIEYAKHIYSHFYIQQLIKVKITYINSREGKLSVSQKNIKN</sequence>
<dbReference type="GO" id="GO:0003729">
    <property type="term" value="F:mRNA binding"/>
    <property type="evidence" value="ECO:0007669"/>
    <property type="project" value="TreeGrafter"/>
</dbReference>
<proteinExistence type="inferred from homology"/>
<evidence type="ECO:0000256" key="2">
    <source>
        <dbReference type="ARBA" id="ARBA00022980"/>
    </source>
</evidence>
<keyword evidence="2 5" id="KW-0689">Ribosomal protein</keyword>
<dbReference type="GO" id="GO:1990904">
    <property type="term" value="C:ribonucleoprotein complex"/>
    <property type="evidence" value="ECO:0007669"/>
    <property type="project" value="UniProtKB-KW"/>
</dbReference>
<dbReference type="SUPFAM" id="SSF50249">
    <property type="entry name" value="Nucleic acid-binding proteins"/>
    <property type="match status" value="3"/>
</dbReference>
<dbReference type="InterPro" id="IPR050437">
    <property type="entry name" value="Ribos_protein_bS1-like"/>
</dbReference>
<dbReference type="PANTHER" id="PTHR10724">
    <property type="entry name" value="30S RIBOSOMAL PROTEIN S1"/>
    <property type="match status" value="1"/>
</dbReference>
<dbReference type="PROSITE" id="PS50126">
    <property type="entry name" value="S1"/>
    <property type="match status" value="3"/>
</dbReference>
<dbReference type="PANTHER" id="PTHR10724:SF7">
    <property type="entry name" value="SMALL RIBOSOMAL SUBUNIT PROTEIN BS1C"/>
    <property type="match status" value="1"/>
</dbReference>
<dbReference type="GeneID" id="33361113"/>
<dbReference type="Pfam" id="PF00575">
    <property type="entry name" value="S1"/>
    <property type="match status" value="1"/>
</dbReference>
<evidence type="ECO:0000256" key="3">
    <source>
        <dbReference type="ARBA" id="ARBA00023274"/>
    </source>
</evidence>
<dbReference type="AlphaFoldDB" id="A0A1Z1MPQ2"/>
<feature type="domain" description="S1 motif" evidence="4">
    <location>
        <begin position="105"/>
        <end position="169"/>
    </location>
</feature>
<dbReference type="InterPro" id="IPR012340">
    <property type="entry name" value="NA-bd_OB-fold"/>
</dbReference>
<protein>
    <submittedName>
        <fullName evidence="5">Ribosomal protein S1</fullName>
    </submittedName>
</protein>
<feature type="domain" description="S1 motif" evidence="4">
    <location>
        <begin position="20"/>
        <end position="52"/>
    </location>
</feature>
<evidence type="ECO:0000259" key="4">
    <source>
        <dbReference type="PROSITE" id="PS50126"/>
    </source>
</evidence>
<feature type="domain" description="S1 motif" evidence="4">
    <location>
        <begin position="183"/>
        <end position="251"/>
    </location>
</feature>
<comment type="similarity">
    <text evidence="1">Belongs to the bacterial ribosomal protein bS1 family.</text>
</comment>
<geneLocation type="chloroplast" evidence="5"/>
<evidence type="ECO:0000256" key="1">
    <source>
        <dbReference type="ARBA" id="ARBA00006767"/>
    </source>
</evidence>
<keyword evidence="5" id="KW-0150">Chloroplast</keyword>
<evidence type="ECO:0000313" key="5">
    <source>
        <dbReference type="EMBL" id="ARW67751.1"/>
    </source>
</evidence>
<dbReference type="EMBL" id="MF101448">
    <property type="protein sequence ID" value="ARW67751.1"/>
    <property type="molecule type" value="Genomic_DNA"/>
</dbReference>
<dbReference type="SMART" id="SM00316">
    <property type="entry name" value="S1"/>
    <property type="match status" value="3"/>
</dbReference>
<accession>A0A1Z1MPQ2</accession>
<dbReference type="InterPro" id="IPR003029">
    <property type="entry name" value="S1_domain"/>
</dbReference>
<organism evidence="5">
    <name type="scientific">Lophocladia kuetzingii</name>
    <dbReference type="NCBI Taxonomy" id="675577"/>
    <lineage>
        <taxon>Eukaryota</taxon>
        <taxon>Rhodophyta</taxon>
        <taxon>Florideophyceae</taxon>
        <taxon>Rhodymeniophycidae</taxon>
        <taxon>Ceramiales</taxon>
        <taxon>Rhodomelaceae</taxon>
        <taxon>Lophothalieae</taxon>
        <taxon>Lophocladia</taxon>
    </lineage>
</organism>
<dbReference type="CDD" id="cd00164">
    <property type="entry name" value="S1_like"/>
    <property type="match status" value="1"/>
</dbReference>
<dbReference type="GO" id="GO:0003735">
    <property type="term" value="F:structural constituent of ribosome"/>
    <property type="evidence" value="ECO:0007669"/>
    <property type="project" value="TreeGrafter"/>
</dbReference>
<gene>
    <name evidence="5" type="primary">rps1</name>
</gene>
<keyword evidence="3" id="KW-0687">Ribonucleoprotein</keyword>
<dbReference type="GO" id="GO:0005840">
    <property type="term" value="C:ribosome"/>
    <property type="evidence" value="ECO:0007669"/>
    <property type="project" value="UniProtKB-KW"/>
</dbReference>
<dbReference type="Gene3D" id="2.40.50.140">
    <property type="entry name" value="Nucleic acid-binding proteins"/>
    <property type="match status" value="3"/>
</dbReference>